<proteinExistence type="predicted"/>
<dbReference type="EMBL" id="FLMQ01000045">
    <property type="protein sequence ID" value="SBP86974.1"/>
    <property type="molecule type" value="Genomic_DNA"/>
</dbReference>
<gene>
    <name evidence="1" type="ORF">THIARS_50222</name>
</gene>
<organism evidence="1 2">
    <name type="scientific">Thiomonas delicata</name>
    <name type="common">Thiomonas cuprina</name>
    <dbReference type="NCBI Taxonomy" id="364030"/>
    <lineage>
        <taxon>Bacteria</taxon>
        <taxon>Pseudomonadati</taxon>
        <taxon>Pseudomonadota</taxon>
        <taxon>Betaproteobacteria</taxon>
        <taxon>Burkholderiales</taxon>
        <taxon>Thiomonas</taxon>
    </lineage>
</organism>
<reference evidence="1 2" key="1">
    <citation type="submission" date="2016-06" db="EMBL/GenBank/DDBJ databases">
        <authorList>
            <person name="Kjaerup R.B."/>
            <person name="Dalgaard T.S."/>
            <person name="Juul-Madsen H.R."/>
        </authorList>
    </citation>
    <scope>NUCLEOTIDE SEQUENCE [LARGE SCALE GENOMIC DNA]</scope>
    <source>
        <strain evidence="1 2">DSM 16361</strain>
    </source>
</reference>
<evidence type="ECO:0000313" key="1">
    <source>
        <dbReference type="EMBL" id="SBP86974.1"/>
    </source>
</evidence>
<sequence>MPVAAVCESAPRMRREHLGRPGVFWCVALGCDEYAARHAVAEHERHGVVLAFAKSLGQSRI</sequence>
<accession>A0A238D194</accession>
<name>A0A238D194_THIDL</name>
<keyword evidence="2" id="KW-1185">Reference proteome</keyword>
<dbReference type="Proteomes" id="UP000214566">
    <property type="component" value="Unassembled WGS sequence"/>
</dbReference>
<evidence type="ECO:0000313" key="2">
    <source>
        <dbReference type="Proteomes" id="UP000214566"/>
    </source>
</evidence>
<protein>
    <submittedName>
        <fullName evidence="1">Uncharacterized protein</fullName>
    </submittedName>
</protein>
<dbReference type="AlphaFoldDB" id="A0A238D194"/>